<name>A0AAV7IV90_COTGL</name>
<dbReference type="AlphaFoldDB" id="A0AAV7IV90"/>
<evidence type="ECO:0000313" key="2">
    <source>
        <dbReference type="Proteomes" id="UP000826195"/>
    </source>
</evidence>
<protein>
    <submittedName>
        <fullName evidence="1">Uncharacterized protein</fullName>
    </submittedName>
</protein>
<gene>
    <name evidence="1" type="ORF">KQX54_021056</name>
</gene>
<organism evidence="1 2">
    <name type="scientific">Cotesia glomerata</name>
    <name type="common">Lepidopteran parasitic wasp</name>
    <name type="synonym">Apanteles glomeratus</name>
    <dbReference type="NCBI Taxonomy" id="32391"/>
    <lineage>
        <taxon>Eukaryota</taxon>
        <taxon>Metazoa</taxon>
        <taxon>Ecdysozoa</taxon>
        <taxon>Arthropoda</taxon>
        <taxon>Hexapoda</taxon>
        <taxon>Insecta</taxon>
        <taxon>Pterygota</taxon>
        <taxon>Neoptera</taxon>
        <taxon>Endopterygota</taxon>
        <taxon>Hymenoptera</taxon>
        <taxon>Apocrita</taxon>
        <taxon>Ichneumonoidea</taxon>
        <taxon>Braconidae</taxon>
        <taxon>Microgastrinae</taxon>
        <taxon>Cotesia</taxon>
    </lineage>
</organism>
<dbReference type="EMBL" id="JAHXZJ010000001">
    <property type="protein sequence ID" value="KAH0568488.1"/>
    <property type="molecule type" value="Genomic_DNA"/>
</dbReference>
<dbReference type="Proteomes" id="UP000826195">
    <property type="component" value="Unassembled WGS sequence"/>
</dbReference>
<reference evidence="1 2" key="1">
    <citation type="journal article" date="2021" name="J. Hered.">
        <title>A chromosome-level genome assembly of the parasitoid wasp, Cotesia glomerata (Hymenoptera: Braconidae).</title>
        <authorList>
            <person name="Pinto B.J."/>
            <person name="Weis J.J."/>
            <person name="Gamble T."/>
            <person name="Ode P.J."/>
            <person name="Paul R."/>
            <person name="Zaspel J.M."/>
        </authorList>
    </citation>
    <scope>NUCLEOTIDE SEQUENCE [LARGE SCALE GENOMIC DNA]</scope>
    <source>
        <strain evidence="1">CgM1</strain>
    </source>
</reference>
<comment type="caution">
    <text evidence="1">The sequence shown here is derived from an EMBL/GenBank/DDBJ whole genome shotgun (WGS) entry which is preliminary data.</text>
</comment>
<accession>A0AAV7IV90</accession>
<proteinExistence type="predicted"/>
<keyword evidence="2" id="KW-1185">Reference proteome</keyword>
<evidence type="ECO:0000313" key="1">
    <source>
        <dbReference type="EMBL" id="KAH0568488.1"/>
    </source>
</evidence>
<sequence length="142" mass="15632">MIKKLKRERANKRFAVHDAIEIAKNESTLAAITSISLSPHVSSCLLILLLPPSRHPPSAFSDSRAGPLHSLSSSLYSISRILPLRLDKGPGFGGVQPIVNLRACSLVLCLHDFRFHSVLHVDDSSFDPMIPFPLLNLYSSHI</sequence>